<dbReference type="STRING" id="754436.JCM19237_2383"/>
<dbReference type="InterPro" id="IPR001867">
    <property type="entry name" value="OmpR/PhoB-type_DNA-bd"/>
</dbReference>
<keyword evidence="1 2" id="KW-0238">DNA-binding</keyword>
<dbReference type="InterPro" id="IPR036388">
    <property type="entry name" value="WH-like_DNA-bd_sf"/>
</dbReference>
<dbReference type="Proteomes" id="UP000029227">
    <property type="component" value="Unassembled WGS sequence"/>
</dbReference>
<dbReference type="InterPro" id="IPR016032">
    <property type="entry name" value="Sig_transdc_resp-reg_C-effctor"/>
</dbReference>
<dbReference type="GO" id="GO:0006355">
    <property type="term" value="P:regulation of DNA-templated transcription"/>
    <property type="evidence" value="ECO:0007669"/>
    <property type="project" value="InterPro"/>
</dbReference>
<dbReference type="Gene3D" id="1.10.10.10">
    <property type="entry name" value="Winged helix-like DNA-binding domain superfamily/Winged helix DNA-binding domain"/>
    <property type="match status" value="1"/>
</dbReference>
<evidence type="ECO:0000256" key="1">
    <source>
        <dbReference type="ARBA" id="ARBA00023125"/>
    </source>
</evidence>
<feature type="domain" description="OmpR/PhoB-type" evidence="3">
    <location>
        <begin position="3"/>
        <end position="107"/>
    </location>
</feature>
<reference evidence="4 5" key="1">
    <citation type="journal article" date="2014" name="Genome Announc.">
        <title>Draft Genome Sequences of Two Vibrionaceae Species, Vibrio ponticus C121 and Photobacterium aphoticum C119, Isolated as Coral Reef Microbiota.</title>
        <authorList>
            <person name="Al-saari N."/>
            <person name="Meirelles P.M."/>
            <person name="Mino S."/>
            <person name="Suda W."/>
            <person name="Oshima K."/>
            <person name="Hattori M."/>
            <person name="Ohkuma M."/>
            <person name="Thompson F.L."/>
            <person name="Gomez-Gil B."/>
            <person name="Sawabe T."/>
            <person name="Sawabe T."/>
        </authorList>
    </citation>
    <scope>NUCLEOTIDE SEQUENCE [LARGE SCALE GENOMIC DNA]</scope>
    <source>
        <strain evidence="4 5">JCM 19237</strain>
    </source>
</reference>
<dbReference type="EMBL" id="BBMN01000003">
    <property type="protein sequence ID" value="GAL04232.1"/>
    <property type="molecule type" value="Genomic_DNA"/>
</dbReference>
<dbReference type="SMART" id="SM00862">
    <property type="entry name" value="Trans_reg_C"/>
    <property type="match status" value="1"/>
</dbReference>
<dbReference type="Pfam" id="PF00486">
    <property type="entry name" value="Trans_reg_C"/>
    <property type="match status" value="1"/>
</dbReference>
<evidence type="ECO:0000259" key="3">
    <source>
        <dbReference type="PROSITE" id="PS51755"/>
    </source>
</evidence>
<organism evidence="4 5">
    <name type="scientific">Photobacterium aphoticum</name>
    <dbReference type="NCBI Taxonomy" id="754436"/>
    <lineage>
        <taxon>Bacteria</taxon>
        <taxon>Pseudomonadati</taxon>
        <taxon>Pseudomonadota</taxon>
        <taxon>Gammaproteobacteria</taxon>
        <taxon>Vibrionales</taxon>
        <taxon>Vibrionaceae</taxon>
        <taxon>Photobacterium</taxon>
    </lineage>
</organism>
<dbReference type="GO" id="GO:0003677">
    <property type="term" value="F:DNA binding"/>
    <property type="evidence" value="ECO:0007669"/>
    <property type="project" value="UniProtKB-UniRule"/>
</dbReference>
<feature type="DNA-binding region" description="OmpR/PhoB-type" evidence="2">
    <location>
        <begin position="3"/>
        <end position="107"/>
    </location>
</feature>
<evidence type="ECO:0000313" key="5">
    <source>
        <dbReference type="Proteomes" id="UP000029227"/>
    </source>
</evidence>
<sequence>MPTPVPIIGHFHWDQRTHSLHPLTEEKGDTGGDIKRLTNKQQALLSCLYTASPSPVPNHIIVKTVWGSGHISAESLPQLISRTRQILDDKKKSIIINHPGHGYSLSLTSIDTPEQDGSTEAVPESVISYVDEPATPDQCEADLTFSSDKKHPLNDHKSSRFKNVIKQTKWFLLNPTIIFLFYC</sequence>
<name>A0A090R9E7_9GAMM</name>
<dbReference type="SUPFAM" id="SSF46894">
    <property type="entry name" value="C-terminal effector domain of the bipartite response regulators"/>
    <property type="match status" value="1"/>
</dbReference>
<dbReference type="eggNOG" id="COG3710">
    <property type="taxonomic scope" value="Bacteria"/>
</dbReference>
<evidence type="ECO:0000256" key="2">
    <source>
        <dbReference type="PROSITE-ProRule" id="PRU01091"/>
    </source>
</evidence>
<comment type="caution">
    <text evidence="4">The sequence shown here is derived from an EMBL/GenBank/DDBJ whole genome shotgun (WGS) entry which is preliminary data.</text>
</comment>
<protein>
    <recommendedName>
        <fullName evidence="3">OmpR/PhoB-type domain-containing protein</fullName>
    </recommendedName>
</protein>
<dbReference type="GO" id="GO:0000160">
    <property type="term" value="P:phosphorelay signal transduction system"/>
    <property type="evidence" value="ECO:0007669"/>
    <property type="project" value="InterPro"/>
</dbReference>
<dbReference type="PROSITE" id="PS51755">
    <property type="entry name" value="OMPR_PHOB"/>
    <property type="match status" value="1"/>
</dbReference>
<proteinExistence type="predicted"/>
<evidence type="ECO:0000313" key="4">
    <source>
        <dbReference type="EMBL" id="GAL04232.1"/>
    </source>
</evidence>
<accession>A0A090R9E7</accession>
<gene>
    <name evidence="4" type="ORF">JCM19237_2383</name>
</gene>
<dbReference type="AlphaFoldDB" id="A0A090R9E7"/>